<dbReference type="Proteomes" id="UP000594014">
    <property type="component" value="Chromosome"/>
</dbReference>
<gene>
    <name evidence="1" type="ORF">FRZ06_10375</name>
</gene>
<keyword evidence="2" id="KW-1185">Reference proteome</keyword>
<evidence type="ECO:0000313" key="1">
    <source>
        <dbReference type="EMBL" id="QOX63722.1"/>
    </source>
</evidence>
<organism evidence="1 2">
    <name type="scientific">Anoxybacterium hadale</name>
    <dbReference type="NCBI Taxonomy" id="3408580"/>
    <lineage>
        <taxon>Bacteria</taxon>
        <taxon>Bacillati</taxon>
        <taxon>Bacillota</taxon>
        <taxon>Clostridia</taxon>
        <taxon>Peptostreptococcales</taxon>
        <taxon>Anaerovoracaceae</taxon>
        <taxon>Anoxybacterium</taxon>
    </lineage>
</organism>
<dbReference type="EC" id="6.3.2.1" evidence="1"/>
<sequence>MKIVKTIQEVREQVRTWRTEGLTVGFVPTMGYLHEGHQSLILRADGENDRVVVSIFINPLQFGEKEDIESYPVDLERDREICASAGADLIFHPDSQEMYGRDFCSFVDMDGLTETLCGKSRPGHFRGVCTVVMKLFNIVKPDRAYFGQKDAQQIAVIQRMVRDLNLDLQIVPCETVREADGLAKSSRNVRLNPEERKASNILHEALLLAEKSLDAGVRASDEIERAIRDTIQGEKLARLDYAEIVDLQTLKPVEVIRAPALVAAAVYIGNTRLIDNFIYRN</sequence>
<keyword evidence="1" id="KW-0436">Ligase</keyword>
<accession>A0ACD1AB32</accession>
<name>A0ACD1AB32_9FIRM</name>
<protein>
    <submittedName>
        <fullName evidence="1">Pantoate--beta-alanine ligase</fullName>
        <ecNumber evidence="1">6.3.2.1</ecNumber>
    </submittedName>
</protein>
<evidence type="ECO:0000313" key="2">
    <source>
        <dbReference type="Proteomes" id="UP000594014"/>
    </source>
</evidence>
<reference evidence="1" key="1">
    <citation type="submission" date="2019-08" db="EMBL/GenBank/DDBJ databases">
        <title>Genome sequence of Clostridiales bacterium MT110.</title>
        <authorList>
            <person name="Cao J."/>
        </authorList>
    </citation>
    <scope>NUCLEOTIDE SEQUENCE</scope>
    <source>
        <strain evidence="1">MT110</strain>
    </source>
</reference>
<proteinExistence type="predicted"/>
<dbReference type="EMBL" id="CP042469">
    <property type="protein sequence ID" value="QOX63722.1"/>
    <property type="molecule type" value="Genomic_DNA"/>
</dbReference>